<gene>
    <name evidence="1" type="ordered locus">BCB4264_A3581</name>
</gene>
<evidence type="ECO:0000313" key="2">
    <source>
        <dbReference type="Proteomes" id="UP000007096"/>
    </source>
</evidence>
<dbReference type="Proteomes" id="UP000007096">
    <property type="component" value="Chromosome"/>
</dbReference>
<protein>
    <submittedName>
        <fullName evidence="1">Uncharacterized protein</fullName>
    </submittedName>
</protein>
<evidence type="ECO:0000313" key="1">
    <source>
        <dbReference type="EMBL" id="ACK61016.1"/>
    </source>
</evidence>
<reference evidence="1 2" key="1">
    <citation type="submission" date="2008-10" db="EMBL/GenBank/DDBJ databases">
        <title>Genome sequence of Bacillus cereus B4264.</title>
        <authorList>
            <person name="Dodson R.J."/>
            <person name="Durkin A.S."/>
            <person name="Rosovitz M.J."/>
            <person name="Rasko D.A."/>
            <person name="Hoffmaster A."/>
            <person name="Ravel J."/>
            <person name="Sutton G."/>
        </authorList>
    </citation>
    <scope>NUCLEOTIDE SEQUENCE [LARGE SCALE GENOMIC DNA]</scope>
    <source>
        <strain evidence="1 2">B4264</strain>
    </source>
</reference>
<name>B7H8W7_BACC4</name>
<proteinExistence type="predicted"/>
<sequence>MGEFTSKYNYKNNLIKNINSPEYWYIAEMQASDVRDILCPDNQLKQNSQAKN</sequence>
<dbReference type="AlphaFoldDB" id="B7H8W7"/>
<organism evidence="1 2">
    <name type="scientific">Bacillus cereus (strain B4264)</name>
    <dbReference type="NCBI Taxonomy" id="405532"/>
    <lineage>
        <taxon>Bacteria</taxon>
        <taxon>Bacillati</taxon>
        <taxon>Bacillota</taxon>
        <taxon>Bacilli</taxon>
        <taxon>Bacillales</taxon>
        <taxon>Bacillaceae</taxon>
        <taxon>Bacillus</taxon>
        <taxon>Bacillus cereus group</taxon>
    </lineage>
</organism>
<dbReference type="HOGENOM" id="CLU_3076401_0_0_9"/>
<dbReference type="EMBL" id="CP001176">
    <property type="protein sequence ID" value="ACK61016.1"/>
    <property type="molecule type" value="Genomic_DNA"/>
</dbReference>
<dbReference type="KEGG" id="bcb:BCB4264_A3581"/>
<accession>B7H8W7</accession>